<dbReference type="AlphaFoldDB" id="A0A1F8DWZ7"/>
<dbReference type="SUPFAM" id="SSF54786">
    <property type="entry name" value="YcfA/nrd intein domain"/>
    <property type="match status" value="1"/>
</dbReference>
<dbReference type="Gene3D" id="3.30.920.30">
    <property type="entry name" value="Hypothetical protein"/>
    <property type="match status" value="1"/>
</dbReference>
<dbReference type="EMBL" id="MGIS01000015">
    <property type="protein sequence ID" value="OGM93022.1"/>
    <property type="molecule type" value="Genomic_DNA"/>
</dbReference>
<accession>A0A1F8DWZ7</accession>
<dbReference type="InterPro" id="IPR038570">
    <property type="entry name" value="HicA_sf"/>
</dbReference>
<reference evidence="1 2" key="1">
    <citation type="journal article" date="2016" name="Nat. Commun.">
        <title>Thousands of microbial genomes shed light on interconnected biogeochemical processes in an aquifer system.</title>
        <authorList>
            <person name="Anantharaman K."/>
            <person name="Brown C.T."/>
            <person name="Hug L.A."/>
            <person name="Sharon I."/>
            <person name="Castelle C.J."/>
            <person name="Probst A.J."/>
            <person name="Thomas B.C."/>
            <person name="Singh A."/>
            <person name="Wilkins M.J."/>
            <person name="Karaoz U."/>
            <person name="Brodie E.L."/>
            <person name="Williams K.H."/>
            <person name="Hubbard S.S."/>
            <person name="Banfield J.F."/>
        </authorList>
    </citation>
    <scope>NUCLEOTIDE SEQUENCE [LARGE SCALE GENOMIC DNA]</scope>
</reference>
<evidence type="ECO:0000313" key="2">
    <source>
        <dbReference type="Proteomes" id="UP000177011"/>
    </source>
</evidence>
<evidence type="ECO:0000313" key="1">
    <source>
        <dbReference type="EMBL" id="OGM93022.1"/>
    </source>
</evidence>
<proteinExistence type="predicted"/>
<dbReference type="Proteomes" id="UP000177011">
    <property type="component" value="Unassembled WGS sequence"/>
</dbReference>
<evidence type="ECO:0008006" key="3">
    <source>
        <dbReference type="Google" id="ProtNLM"/>
    </source>
</evidence>
<organism evidence="1 2">
    <name type="scientific">Candidatus Wolfebacteria bacterium RIFCSPLOWO2_01_FULL_47_17b</name>
    <dbReference type="NCBI Taxonomy" id="1802558"/>
    <lineage>
        <taxon>Bacteria</taxon>
        <taxon>Candidatus Wolfeibacteriota</taxon>
    </lineage>
</organism>
<gene>
    <name evidence="1" type="ORF">A2935_03890</name>
</gene>
<sequence>MPRVTPIHWRKLARVFELDNWNLSRTKGDHLVYTKIGFSRPVIIPKDSRVEIFIIFSNIRTAKISRERYLELLKNI</sequence>
<protein>
    <recommendedName>
        <fullName evidence="3">Addiction module toxin, HicA family</fullName>
    </recommendedName>
</protein>
<comment type="caution">
    <text evidence="1">The sequence shown here is derived from an EMBL/GenBank/DDBJ whole genome shotgun (WGS) entry which is preliminary data.</text>
</comment>
<name>A0A1F8DWZ7_9BACT</name>